<feature type="transmembrane region" description="Helical" evidence="1">
    <location>
        <begin position="29"/>
        <end position="47"/>
    </location>
</feature>
<accession>A0A1E3WI60</accession>
<evidence type="ECO:0000313" key="2">
    <source>
        <dbReference type="EMBL" id="ODS05494.1"/>
    </source>
</evidence>
<name>A0A1E3WI60_9VIBR</name>
<dbReference type="Proteomes" id="UP000095131">
    <property type="component" value="Unassembled WGS sequence"/>
</dbReference>
<proteinExistence type="predicted"/>
<sequence>MGKIGKEKDPLLVTVADILAEAMWKNYQIAVNLAKIPSFVCLLFAIVSKKMMYRTMADAQLISMSNH</sequence>
<protein>
    <submittedName>
        <fullName evidence="2">Uncharacterized protein</fullName>
    </submittedName>
</protein>
<evidence type="ECO:0000313" key="3">
    <source>
        <dbReference type="Proteomes" id="UP000095131"/>
    </source>
</evidence>
<comment type="caution">
    <text evidence="2">The sequence shown here is derived from an EMBL/GenBank/DDBJ whole genome shotgun (WGS) entry which is preliminary data.</text>
</comment>
<reference evidence="2 3" key="1">
    <citation type="submission" date="2016-08" db="EMBL/GenBank/DDBJ databases">
        <title>Genome sequencing of Vibrio scophthalmi strain FP3289, an isolated from Paralichthys olivaceus.</title>
        <authorList>
            <person name="Han H.-J."/>
        </authorList>
    </citation>
    <scope>NUCLEOTIDE SEQUENCE [LARGE SCALE GENOMIC DNA]</scope>
    <source>
        <strain evidence="2 3">FP3289</strain>
    </source>
</reference>
<organism evidence="2 3">
    <name type="scientific">Vibrio scophthalmi</name>
    <dbReference type="NCBI Taxonomy" id="45658"/>
    <lineage>
        <taxon>Bacteria</taxon>
        <taxon>Pseudomonadati</taxon>
        <taxon>Pseudomonadota</taxon>
        <taxon>Gammaproteobacteria</taxon>
        <taxon>Vibrionales</taxon>
        <taxon>Vibrionaceae</taxon>
        <taxon>Vibrio</taxon>
    </lineage>
</organism>
<gene>
    <name evidence="2" type="ORF">VSF3289_04635</name>
</gene>
<keyword evidence="1" id="KW-1133">Transmembrane helix</keyword>
<dbReference type="EMBL" id="MDCJ01000007">
    <property type="protein sequence ID" value="ODS05494.1"/>
    <property type="molecule type" value="Genomic_DNA"/>
</dbReference>
<dbReference type="AlphaFoldDB" id="A0A1E3WI60"/>
<evidence type="ECO:0000256" key="1">
    <source>
        <dbReference type="SAM" id="Phobius"/>
    </source>
</evidence>
<keyword evidence="1" id="KW-0472">Membrane</keyword>
<keyword evidence="1" id="KW-0812">Transmembrane</keyword>